<dbReference type="NCBIfam" id="NF038402">
    <property type="entry name" value="TroA_like"/>
    <property type="match status" value="1"/>
</dbReference>
<dbReference type="STRING" id="1810504.PG2T_08815"/>
<feature type="domain" description="Fe/B12 periplasmic-binding" evidence="2">
    <location>
        <begin position="17"/>
        <end position="260"/>
    </location>
</feature>
<evidence type="ECO:0000256" key="1">
    <source>
        <dbReference type="ARBA" id="ARBA00022729"/>
    </source>
</evidence>
<accession>A0A1B1YXU9</accession>
<evidence type="ECO:0000259" key="2">
    <source>
        <dbReference type="PROSITE" id="PS50983"/>
    </source>
</evidence>
<keyword evidence="1" id="KW-0732">Signal</keyword>
<proteinExistence type="predicted"/>
<dbReference type="KEGG" id="gbi:PG2T_08815"/>
<dbReference type="InterPro" id="IPR050902">
    <property type="entry name" value="ABC_Transporter_SBP"/>
</dbReference>
<dbReference type="PANTHER" id="PTHR30535">
    <property type="entry name" value="VITAMIN B12-BINDING PROTEIN"/>
    <property type="match status" value="1"/>
</dbReference>
<dbReference type="Gene3D" id="3.40.50.1980">
    <property type="entry name" value="Nitrogenase molybdenum iron protein domain"/>
    <property type="match status" value="2"/>
</dbReference>
<keyword evidence="4" id="KW-1185">Reference proteome</keyword>
<name>A0A1B1YXU9_9GAMM</name>
<sequence length="263" mass="27953">MRDGLGNELLLAGPPQRIVSLVPSQTELLFDLGAGERVVGVTKFCVHPAQARASRRSVGGTKTPDIERIRALTPDLVLANREENRAQDVAAIAAFAPVYVTEANTVAQALAMARAVGFALGAEAAAARIAADVEAAFSELPRLDGLRCAYLIWRRPWMAAGGGSFIDDVLRRLGLANVFAGRPRYPEVTAADLATAAPDVVLLSSEPYPFKPAHAQELADVLPQARILPVDGEMFCWPGSRLLAAAGYFHELLPHLAGNAGVQ</sequence>
<dbReference type="SUPFAM" id="SSF53807">
    <property type="entry name" value="Helical backbone' metal receptor"/>
    <property type="match status" value="1"/>
</dbReference>
<evidence type="ECO:0000313" key="3">
    <source>
        <dbReference type="EMBL" id="ANX05566.1"/>
    </source>
</evidence>
<dbReference type="PANTHER" id="PTHR30535:SF35">
    <property type="entry name" value="PERIPLASMIC BINDING PROTEIN"/>
    <property type="match status" value="1"/>
</dbReference>
<reference evidence="4" key="1">
    <citation type="submission" date="2016-03" db="EMBL/GenBank/DDBJ databases">
        <title>Complete genome sequence of Solimmundus cernigliae, representing a novel lineage of polycyclic aromatic hydrocarbon degraders within the Gammaproteobacteria.</title>
        <authorList>
            <person name="Singleton D.R."/>
            <person name="Dickey A.N."/>
            <person name="Scholl E.H."/>
            <person name="Wright F.A."/>
            <person name="Aitken M.D."/>
        </authorList>
    </citation>
    <scope>NUCLEOTIDE SEQUENCE [LARGE SCALE GENOMIC DNA]</scope>
    <source>
        <strain evidence="4">TR3.2</strain>
    </source>
</reference>
<dbReference type="InterPro" id="IPR002491">
    <property type="entry name" value="ABC_transptr_periplasmic_BD"/>
</dbReference>
<dbReference type="InterPro" id="IPR054828">
    <property type="entry name" value="Vit_B12_bind_prot"/>
</dbReference>
<dbReference type="AlphaFoldDB" id="A0A1B1YXU9"/>
<organism evidence="3 4">
    <name type="scientific">Immundisolibacter cernigliae</name>
    <dbReference type="NCBI Taxonomy" id="1810504"/>
    <lineage>
        <taxon>Bacteria</taxon>
        <taxon>Pseudomonadati</taxon>
        <taxon>Pseudomonadota</taxon>
        <taxon>Gammaproteobacteria</taxon>
        <taxon>Immundisolibacterales</taxon>
        <taxon>Immundisolibacteraceae</taxon>
        <taxon>Immundisolibacter</taxon>
    </lineage>
</organism>
<evidence type="ECO:0000313" key="4">
    <source>
        <dbReference type="Proteomes" id="UP000092952"/>
    </source>
</evidence>
<dbReference type="Pfam" id="PF01497">
    <property type="entry name" value="Peripla_BP_2"/>
    <property type="match status" value="1"/>
</dbReference>
<dbReference type="InParanoid" id="A0A1B1YXU9"/>
<protein>
    <recommendedName>
        <fullName evidence="2">Fe/B12 periplasmic-binding domain-containing protein</fullName>
    </recommendedName>
</protein>
<dbReference type="FunCoup" id="A0A1B1YXU9">
    <property type="interactions" value="184"/>
</dbReference>
<gene>
    <name evidence="3" type="ORF">PG2T_08815</name>
</gene>
<dbReference type="EMBL" id="CP014671">
    <property type="protein sequence ID" value="ANX05566.1"/>
    <property type="molecule type" value="Genomic_DNA"/>
</dbReference>
<dbReference type="Proteomes" id="UP000092952">
    <property type="component" value="Chromosome"/>
</dbReference>
<dbReference type="PROSITE" id="PS50983">
    <property type="entry name" value="FE_B12_PBP"/>
    <property type="match status" value="1"/>
</dbReference>